<dbReference type="InterPro" id="IPR023231">
    <property type="entry name" value="GSKIP_dom_sf"/>
</dbReference>
<feature type="region of interest" description="Disordered" evidence="2">
    <location>
        <begin position="209"/>
        <end position="235"/>
    </location>
</feature>
<dbReference type="Proteomes" id="UP001620626">
    <property type="component" value="Unassembled WGS sequence"/>
</dbReference>
<dbReference type="InterPro" id="IPR007967">
    <property type="entry name" value="GSKIP_dom"/>
</dbReference>
<proteinExistence type="inferred from homology"/>
<evidence type="ECO:0000256" key="2">
    <source>
        <dbReference type="SAM" id="MobiDB-lite"/>
    </source>
</evidence>
<evidence type="ECO:0000256" key="1">
    <source>
        <dbReference type="ARBA" id="ARBA00009571"/>
    </source>
</evidence>
<keyword evidence="5" id="KW-1185">Reference proteome</keyword>
<dbReference type="PANTHER" id="PTHR12490:SF5">
    <property type="entry name" value="GSKIP DOMAIN-CONTAINING PROTEIN"/>
    <property type="match status" value="1"/>
</dbReference>
<protein>
    <recommendedName>
        <fullName evidence="3">GSKIP domain-containing protein</fullName>
    </recommendedName>
</protein>
<accession>A0ABD2IUQ0</accession>
<dbReference type="FunFam" id="3.30.2280.10:FF:000004">
    <property type="entry name" value="Protein CBG05668"/>
    <property type="match status" value="1"/>
</dbReference>
<evidence type="ECO:0000259" key="3">
    <source>
        <dbReference type="Pfam" id="PF05303"/>
    </source>
</evidence>
<dbReference type="SUPFAM" id="SSF103107">
    <property type="entry name" value="Hypothetical protein c14orf129, hspc210"/>
    <property type="match status" value="1"/>
</dbReference>
<dbReference type="Gene3D" id="3.30.2280.10">
    <property type="entry name" value="Hypothetical protein (hspc210)"/>
    <property type="match status" value="1"/>
</dbReference>
<dbReference type="PANTHER" id="PTHR12490">
    <property type="entry name" value="GSK3B-INTERACTING PROTEIN"/>
    <property type="match status" value="1"/>
</dbReference>
<sequence>MAMSASLLPSSCCTPCGDVAAVPPSSPPPPPLVRPPNCRRCSFGGLSSLLANAIENGVSSSLCSPSSSASVAFPANFPPLAMSAVSPPCSRLPSVFSTFNSEQSSGQQSRAESCLELEALAAVHRFAGIVQEIAVSEMLPRTADLIFVNVTTLEAQPFCLELTAKGWRVTSLRTDCMQGDFTRMELFTIYYQSLHQLMDAISPEYRNRVTERRKSADEPTDLLASKAKMAKGSEC</sequence>
<comment type="similarity">
    <text evidence="1">Belongs to the GSKIP family.</text>
</comment>
<organism evidence="4 5">
    <name type="scientific">Heterodera trifolii</name>
    <dbReference type="NCBI Taxonomy" id="157864"/>
    <lineage>
        <taxon>Eukaryota</taxon>
        <taxon>Metazoa</taxon>
        <taxon>Ecdysozoa</taxon>
        <taxon>Nematoda</taxon>
        <taxon>Chromadorea</taxon>
        <taxon>Rhabditida</taxon>
        <taxon>Tylenchina</taxon>
        <taxon>Tylenchomorpha</taxon>
        <taxon>Tylenchoidea</taxon>
        <taxon>Heteroderidae</taxon>
        <taxon>Heteroderinae</taxon>
        <taxon>Heterodera</taxon>
    </lineage>
</organism>
<evidence type="ECO:0000313" key="5">
    <source>
        <dbReference type="Proteomes" id="UP001620626"/>
    </source>
</evidence>
<dbReference type="AlphaFoldDB" id="A0ABD2IUQ0"/>
<name>A0ABD2IUQ0_9BILA</name>
<dbReference type="Pfam" id="PF05303">
    <property type="entry name" value="GSKIP_dom"/>
    <property type="match status" value="1"/>
</dbReference>
<gene>
    <name evidence="4" type="ORF">niasHT_037065</name>
</gene>
<feature type="domain" description="GSKIP" evidence="3">
    <location>
        <begin position="116"/>
        <end position="210"/>
    </location>
</feature>
<reference evidence="4 5" key="1">
    <citation type="submission" date="2024-10" db="EMBL/GenBank/DDBJ databases">
        <authorList>
            <person name="Kim D."/>
        </authorList>
    </citation>
    <scope>NUCLEOTIDE SEQUENCE [LARGE SCALE GENOMIC DNA]</scope>
    <source>
        <strain evidence="4">BH-2024</strain>
    </source>
</reference>
<dbReference type="InterPro" id="IPR037395">
    <property type="entry name" value="GSKIP"/>
</dbReference>
<evidence type="ECO:0000313" key="4">
    <source>
        <dbReference type="EMBL" id="KAL3081887.1"/>
    </source>
</evidence>
<dbReference type="EMBL" id="JBICBT010001126">
    <property type="protein sequence ID" value="KAL3081887.1"/>
    <property type="molecule type" value="Genomic_DNA"/>
</dbReference>
<comment type="caution">
    <text evidence="4">The sequence shown here is derived from an EMBL/GenBank/DDBJ whole genome shotgun (WGS) entry which is preliminary data.</text>
</comment>